<dbReference type="GO" id="GO:0015074">
    <property type="term" value="P:DNA integration"/>
    <property type="evidence" value="ECO:0007669"/>
    <property type="project" value="UniProtKB-KW"/>
</dbReference>
<protein>
    <submittedName>
        <fullName evidence="9">Tyrosine-type recombinase/integrase</fullName>
    </submittedName>
</protein>
<feature type="compositionally biased region" description="Basic and acidic residues" evidence="6">
    <location>
        <begin position="326"/>
        <end position="341"/>
    </location>
</feature>
<dbReference type="AlphaFoldDB" id="A0A7X1AVI0"/>
<dbReference type="InterPro" id="IPR002104">
    <property type="entry name" value="Integrase_catalytic"/>
</dbReference>
<feature type="domain" description="Core-binding (CB)" evidence="8">
    <location>
        <begin position="30"/>
        <end position="121"/>
    </location>
</feature>
<comment type="caution">
    <text evidence="9">The sequence shown here is derived from an EMBL/GenBank/DDBJ whole genome shotgun (WGS) entry which is preliminary data.</text>
</comment>
<feature type="region of interest" description="Disordered" evidence="6">
    <location>
        <begin position="309"/>
        <end position="342"/>
    </location>
</feature>
<feature type="non-terminal residue" evidence="9">
    <location>
        <position position="1"/>
    </location>
</feature>
<dbReference type="InterPro" id="IPR010998">
    <property type="entry name" value="Integrase_recombinase_N"/>
</dbReference>
<keyword evidence="2" id="KW-0229">DNA integration</keyword>
<name>A0A7X1AVI0_9BACT</name>
<dbReference type="PROSITE" id="PS51900">
    <property type="entry name" value="CB"/>
    <property type="match status" value="1"/>
</dbReference>
<dbReference type="PANTHER" id="PTHR30349">
    <property type="entry name" value="PHAGE INTEGRASE-RELATED"/>
    <property type="match status" value="1"/>
</dbReference>
<dbReference type="GO" id="GO:0003677">
    <property type="term" value="F:DNA binding"/>
    <property type="evidence" value="ECO:0007669"/>
    <property type="project" value="UniProtKB-UniRule"/>
</dbReference>
<dbReference type="SUPFAM" id="SSF56349">
    <property type="entry name" value="DNA breaking-rejoining enzymes"/>
    <property type="match status" value="1"/>
</dbReference>
<evidence type="ECO:0000313" key="9">
    <source>
        <dbReference type="EMBL" id="MBC2600587.1"/>
    </source>
</evidence>
<dbReference type="InterPro" id="IPR004107">
    <property type="entry name" value="Integrase_SAM-like_N"/>
</dbReference>
<evidence type="ECO:0000259" key="7">
    <source>
        <dbReference type="PROSITE" id="PS51898"/>
    </source>
</evidence>
<reference evidence="9 10" key="1">
    <citation type="submission" date="2020-07" db="EMBL/GenBank/DDBJ databases">
        <authorList>
            <person name="Feng X."/>
        </authorList>
    </citation>
    <scope>NUCLEOTIDE SEQUENCE [LARGE SCALE GENOMIC DNA]</scope>
    <source>
        <strain evidence="9 10">JCM14086</strain>
    </source>
</reference>
<feature type="compositionally biased region" description="Basic and acidic residues" evidence="6">
    <location>
        <begin position="310"/>
        <end position="319"/>
    </location>
</feature>
<evidence type="ECO:0000256" key="6">
    <source>
        <dbReference type="SAM" id="MobiDB-lite"/>
    </source>
</evidence>
<dbReference type="Pfam" id="PF13495">
    <property type="entry name" value="Phage_int_SAM_4"/>
    <property type="match status" value="1"/>
</dbReference>
<dbReference type="Pfam" id="PF00589">
    <property type="entry name" value="Phage_integrase"/>
    <property type="match status" value="1"/>
</dbReference>
<evidence type="ECO:0000256" key="4">
    <source>
        <dbReference type="ARBA" id="ARBA00023172"/>
    </source>
</evidence>
<keyword evidence="10" id="KW-1185">Reference proteome</keyword>
<feature type="region of interest" description="Disordered" evidence="6">
    <location>
        <begin position="1"/>
        <end position="23"/>
    </location>
</feature>
<feature type="domain" description="Tyr recombinase" evidence="7">
    <location>
        <begin position="143"/>
        <end position="331"/>
    </location>
</feature>
<dbReference type="GO" id="GO:0006310">
    <property type="term" value="P:DNA recombination"/>
    <property type="evidence" value="ECO:0007669"/>
    <property type="project" value="UniProtKB-KW"/>
</dbReference>
<dbReference type="InterPro" id="IPR044068">
    <property type="entry name" value="CB"/>
</dbReference>
<dbReference type="PROSITE" id="PS51898">
    <property type="entry name" value="TYR_RECOMBINASE"/>
    <property type="match status" value="1"/>
</dbReference>
<keyword evidence="3 5" id="KW-0238">DNA-binding</keyword>
<sequence>KGIASVAGMRGRRKGGLSAPLRPEGDDDPFSLWSHSEAWLERMAERNYSETSLSAARWALKMFLDWAKERELSSPDQITKPILESYQGWLYRYEKKDGERLSVRTQRARLGTLQRFFSWLCKSGFLMANPAADLELPRKPYHALPKALNAEELRRLMGQPDVTDPLGLRDRAILETLYATGMRRGELVSLDLEDIDLKASSVHIRKGKGGKGRLLPLGDATVRWLEAYLERSRPALSMGEGERAFFLSGYGERFNPNYLGNWVSKTIKAAGIEKKGSCHLLRHSCATHMMENGADIRLIQRMLGHGPTRYHADLHRSEPRSPAGGLREKPSGRTSKADLKKPGNTAMFESMNAAQVIEEIDAMPAEERDKVVIHLGRMQERLFHEKQVEVAERRLEDLENGLTETVSHEEAMRMVREG</sequence>
<proteinExistence type="inferred from homology"/>
<dbReference type="Proteomes" id="UP000525652">
    <property type="component" value="Unassembled WGS sequence"/>
</dbReference>
<evidence type="ECO:0000256" key="2">
    <source>
        <dbReference type="ARBA" id="ARBA00022908"/>
    </source>
</evidence>
<dbReference type="InterPro" id="IPR050090">
    <property type="entry name" value="Tyrosine_recombinase_XerCD"/>
</dbReference>
<keyword evidence="4" id="KW-0233">DNA recombination</keyword>
<dbReference type="Gene3D" id="1.10.150.130">
    <property type="match status" value="1"/>
</dbReference>
<dbReference type="InterPro" id="IPR011010">
    <property type="entry name" value="DNA_brk_join_enz"/>
</dbReference>
<comment type="similarity">
    <text evidence="1">Belongs to the 'phage' integrase family.</text>
</comment>
<evidence type="ECO:0000259" key="8">
    <source>
        <dbReference type="PROSITE" id="PS51900"/>
    </source>
</evidence>
<evidence type="ECO:0000313" key="10">
    <source>
        <dbReference type="Proteomes" id="UP000525652"/>
    </source>
</evidence>
<dbReference type="RefSeq" id="WP_185691331.1">
    <property type="nucleotide sequence ID" value="NZ_JACHVA010000026.1"/>
</dbReference>
<evidence type="ECO:0000256" key="5">
    <source>
        <dbReference type="PROSITE-ProRule" id="PRU01248"/>
    </source>
</evidence>
<dbReference type="PANTHER" id="PTHR30349:SF41">
    <property type="entry name" value="INTEGRASE_RECOMBINASE PROTEIN MJ0367-RELATED"/>
    <property type="match status" value="1"/>
</dbReference>
<evidence type="ECO:0000256" key="1">
    <source>
        <dbReference type="ARBA" id="ARBA00008857"/>
    </source>
</evidence>
<accession>A0A7X1AVI0</accession>
<organism evidence="9 10">
    <name type="scientific">Puniceicoccus vermicola</name>
    <dbReference type="NCBI Taxonomy" id="388746"/>
    <lineage>
        <taxon>Bacteria</taxon>
        <taxon>Pseudomonadati</taxon>
        <taxon>Verrucomicrobiota</taxon>
        <taxon>Opitutia</taxon>
        <taxon>Puniceicoccales</taxon>
        <taxon>Puniceicoccaceae</taxon>
        <taxon>Puniceicoccus</taxon>
    </lineage>
</organism>
<dbReference type="Gene3D" id="1.10.443.10">
    <property type="entry name" value="Intergrase catalytic core"/>
    <property type="match status" value="1"/>
</dbReference>
<dbReference type="InterPro" id="IPR013762">
    <property type="entry name" value="Integrase-like_cat_sf"/>
</dbReference>
<evidence type="ECO:0000256" key="3">
    <source>
        <dbReference type="ARBA" id="ARBA00023125"/>
    </source>
</evidence>
<dbReference type="EMBL" id="JACHVA010000026">
    <property type="protein sequence ID" value="MBC2600587.1"/>
    <property type="molecule type" value="Genomic_DNA"/>
</dbReference>
<gene>
    <name evidence="9" type="ORF">H5P30_02200</name>
</gene>